<dbReference type="SUPFAM" id="SSF48371">
    <property type="entry name" value="ARM repeat"/>
    <property type="match status" value="1"/>
</dbReference>
<keyword evidence="2" id="KW-0132">Cell division</keyword>
<dbReference type="PANTHER" id="PTHR12663">
    <property type="entry name" value="ANDROGEN INDUCED INHIBITOR OF PROLIFERATION AS3 / PDS5-RELATED"/>
    <property type="match status" value="1"/>
</dbReference>
<feature type="compositionally biased region" description="Basic residues" evidence="6">
    <location>
        <begin position="1282"/>
        <end position="1293"/>
    </location>
</feature>
<dbReference type="eggNOG" id="KOG1525">
    <property type="taxonomic scope" value="Eukaryota"/>
</dbReference>
<feature type="compositionally biased region" description="Acidic residues" evidence="6">
    <location>
        <begin position="1302"/>
        <end position="1312"/>
    </location>
</feature>
<feature type="region of interest" description="Disordered" evidence="6">
    <location>
        <begin position="1215"/>
        <end position="1312"/>
    </location>
</feature>
<keyword evidence="5" id="KW-0131">Cell cycle</keyword>
<dbReference type="RefSeq" id="XP_004181688.1">
    <property type="nucleotide sequence ID" value="XM_004181640.1"/>
</dbReference>
<keyword evidence="4" id="KW-0539">Nucleus</keyword>
<evidence type="ECO:0000256" key="3">
    <source>
        <dbReference type="ARBA" id="ARBA00022776"/>
    </source>
</evidence>
<dbReference type="GO" id="GO:0042138">
    <property type="term" value="P:meiotic DNA double-strand break formation"/>
    <property type="evidence" value="ECO:0007669"/>
    <property type="project" value="EnsemblFungi"/>
</dbReference>
<gene>
    <name evidence="7" type="primary">TBLA0G02290</name>
    <name evidence="7" type="ORF">TBLA_0G02290</name>
</gene>
<evidence type="ECO:0008006" key="9">
    <source>
        <dbReference type="Google" id="ProtNLM"/>
    </source>
</evidence>
<dbReference type="Pfam" id="PF20168">
    <property type="entry name" value="PDS5"/>
    <property type="match status" value="1"/>
</dbReference>
<protein>
    <recommendedName>
        <fullName evidence="9">Sister chromatid cohesion protein PDS5</fullName>
    </recommendedName>
</protein>
<dbReference type="GO" id="GO:0005829">
    <property type="term" value="C:cytosol"/>
    <property type="evidence" value="ECO:0007669"/>
    <property type="project" value="EnsemblFungi"/>
</dbReference>
<dbReference type="HOGENOM" id="CLU_002562_1_0_1"/>
<feature type="compositionally biased region" description="Acidic residues" evidence="6">
    <location>
        <begin position="1115"/>
        <end position="1126"/>
    </location>
</feature>
<dbReference type="GO" id="GO:0007064">
    <property type="term" value="P:mitotic sister chromatid cohesion"/>
    <property type="evidence" value="ECO:0007669"/>
    <property type="project" value="EnsemblFungi"/>
</dbReference>
<dbReference type="GO" id="GO:0007130">
    <property type="term" value="P:synaptonemal complex assembly"/>
    <property type="evidence" value="ECO:0007669"/>
    <property type="project" value="EnsemblFungi"/>
</dbReference>
<dbReference type="PANTHER" id="PTHR12663:SF0">
    <property type="entry name" value="PRECOCIOUS DISSOCIATION OF SISTERS 5, ISOFORM A"/>
    <property type="match status" value="1"/>
</dbReference>
<evidence type="ECO:0000256" key="1">
    <source>
        <dbReference type="ARBA" id="ARBA00004123"/>
    </source>
</evidence>
<comment type="subcellular location">
    <subcellularLocation>
        <location evidence="1">Nucleus</location>
    </subcellularLocation>
</comment>
<dbReference type="GO" id="GO:0006302">
    <property type="term" value="P:double-strand break repair"/>
    <property type="evidence" value="ECO:0007669"/>
    <property type="project" value="EnsemblFungi"/>
</dbReference>
<dbReference type="GO" id="GO:0000785">
    <property type="term" value="C:chromatin"/>
    <property type="evidence" value="ECO:0007669"/>
    <property type="project" value="TreeGrafter"/>
</dbReference>
<evidence type="ECO:0000313" key="7">
    <source>
        <dbReference type="EMBL" id="CCH62169.1"/>
    </source>
</evidence>
<dbReference type="GeneID" id="14497301"/>
<organism evidence="7 8">
    <name type="scientific">Henningerozyma blattae (strain ATCC 34711 / CBS 6284 / DSM 70876 / NBRC 10599 / NRRL Y-10934 / UCD 77-7)</name>
    <name type="common">Yeast</name>
    <name type="synonym">Tetrapisispora blattae</name>
    <dbReference type="NCBI Taxonomy" id="1071380"/>
    <lineage>
        <taxon>Eukaryota</taxon>
        <taxon>Fungi</taxon>
        <taxon>Dikarya</taxon>
        <taxon>Ascomycota</taxon>
        <taxon>Saccharomycotina</taxon>
        <taxon>Saccharomycetes</taxon>
        <taxon>Saccharomycetales</taxon>
        <taxon>Saccharomycetaceae</taxon>
        <taxon>Henningerozyma</taxon>
    </lineage>
</organism>
<evidence type="ECO:0000256" key="5">
    <source>
        <dbReference type="ARBA" id="ARBA00023306"/>
    </source>
</evidence>
<feature type="region of interest" description="Disordered" evidence="6">
    <location>
        <begin position="1112"/>
        <end position="1132"/>
    </location>
</feature>
<dbReference type="InterPro" id="IPR016024">
    <property type="entry name" value="ARM-type_fold"/>
</dbReference>
<dbReference type="Proteomes" id="UP000002866">
    <property type="component" value="Chromosome 7"/>
</dbReference>
<dbReference type="OrthoDB" id="200660at2759"/>
<dbReference type="OMA" id="YPPAYNM"/>
<dbReference type="GO" id="GO:0051301">
    <property type="term" value="P:cell division"/>
    <property type="evidence" value="ECO:0007669"/>
    <property type="project" value="UniProtKB-KW"/>
</dbReference>
<evidence type="ECO:0000256" key="2">
    <source>
        <dbReference type="ARBA" id="ARBA00022618"/>
    </source>
</evidence>
<dbReference type="InterPro" id="IPR039776">
    <property type="entry name" value="Pds5"/>
</dbReference>
<dbReference type="CDD" id="cd19953">
    <property type="entry name" value="PDS5"/>
    <property type="match status" value="1"/>
</dbReference>
<accession>I2H717</accession>
<sequence length="1312" mass="151661">MSNDTPKAKLKFNKNIISTTENPIPTPELLNRLTILHDELMSLVQDQVDIYSLEKYRIDLINKKLLKHRDLGVRSFTACCISDILRLYAPDAPFTQQQLTDYFKLVISQFKLLGDNENNGFIIQQTYLITRLLEFRSIVLITDLPNSLQLIEQVFQIFYNDSLKFPIKLYNVLGGILGEIISEFENLPMSILKLIFNKILTYPYEEISNTAFKKKTPALSCSYEITLILSNTYSSRMSRHLTKYYSEILYSITNKNIEEPNYISSKSIQFNILEKLNKLVINIWLLFPEMLSSIIGFIYHELCSEDEILRLKSTKLVSELLSRQSSNNASINFISSYKDCYDAWLLKIADIDVDVRIQWVESIPKLLSCKNSMDLASDLNKALSKTLVDNDFKVRKSSVMIFVRTPIHDIWKILTNPLIYSSLLYLTREKVKEVREISILAVSQFFSSSLKHIERNSTNKPVWDILDTIPSVLFNLYYINDLNINEQVDLMVFKYILPIDSNEKTRILRLLHVLKGFDKKAFSSFFAFNRRQLQMSIALNKFLQFSKLLNTNIAQSEDERHQELETIRVKYQKVIDWLANTMSDREKTVISLETIKNLNDQRIFFLLETCTKSDVNFTTLKNSFSELMSKLQDPQLFKKHKLQMLSNIIPKDIAKQLEILLYRSSPVIYNISNVNALLNLGDSIDKLETETKQKLLDEISTVNPALFKDQLLTLKDIICDPDFYVNDTKEKSALYDALKTLYKTSKVLTEQNPLSSDNNDMFISRLKDISLEGSPFESKYAIKLISKLPDSETIMKELKTLVLPLNVGTCKNFASHIVVLTEIFKAFPHIVDDESTDIISYLIKEVLLSNQVVGEDDEASGWVEEQELSRVEYLSLVSKLAVLKLFTNKLKVLASENTDNKSTEVFILKTMKLFFYLIASGGELIAETNKENYPTPAKFQTRLRCQAGLQVLKLAKNHKLSQLITPTDVNKLINLVEDECLSVRKIFLKKLKDYISNELISIKFFPLIFFTAYEPDTELKADTKKWVNYTFTKESFKNGTYLERTLPRLIHAIAHHSDIIEGFESEEDDDLLNALINAIDYLIFYFDSIAAQENFNLLYYLSERVKNYQDKITDDNEGNDDGTTEEENMHNSNQIFETSKRMYMVSELAQMVLLQLKEKRNWQHSAYPGKLNLSSDIFLPFISGQETRTVLKTYLPDKFAAKLQNNIRTKVHRITHTSQTQRQRAQKRMLETEHIEASKKKKHESKSLKKKRSVADDDSESEGSNSDENYDPSGKSKAYRTTVKKNLRQRKKVNYNDGGSSGDEDNSLEYMI</sequence>
<evidence type="ECO:0000256" key="4">
    <source>
        <dbReference type="ARBA" id="ARBA00023242"/>
    </source>
</evidence>
<dbReference type="GO" id="GO:0005198">
    <property type="term" value="F:structural molecule activity"/>
    <property type="evidence" value="ECO:0007669"/>
    <property type="project" value="EnsemblFungi"/>
</dbReference>
<evidence type="ECO:0000313" key="8">
    <source>
        <dbReference type="Proteomes" id="UP000002866"/>
    </source>
</evidence>
<dbReference type="GO" id="GO:0007076">
    <property type="term" value="P:mitotic chromosome condensation"/>
    <property type="evidence" value="ECO:0007669"/>
    <property type="project" value="EnsemblFungi"/>
</dbReference>
<keyword evidence="3" id="KW-0498">Mitosis</keyword>
<keyword evidence="8" id="KW-1185">Reference proteome</keyword>
<dbReference type="GO" id="GO:0035808">
    <property type="term" value="C:meiotic recombination initiation complex"/>
    <property type="evidence" value="ECO:0007669"/>
    <property type="project" value="EnsemblFungi"/>
</dbReference>
<dbReference type="GO" id="GO:0140588">
    <property type="term" value="P:chromatin looping"/>
    <property type="evidence" value="ECO:0007669"/>
    <property type="project" value="EnsemblFungi"/>
</dbReference>
<dbReference type="FunCoup" id="I2H717">
    <property type="interactions" value="963"/>
</dbReference>
<dbReference type="EMBL" id="HE806322">
    <property type="protein sequence ID" value="CCH62169.1"/>
    <property type="molecule type" value="Genomic_DNA"/>
</dbReference>
<feature type="compositionally biased region" description="Basic and acidic residues" evidence="6">
    <location>
        <begin position="1228"/>
        <end position="1238"/>
    </location>
</feature>
<evidence type="ECO:0000256" key="6">
    <source>
        <dbReference type="SAM" id="MobiDB-lite"/>
    </source>
</evidence>
<reference evidence="7 8" key="1">
    <citation type="journal article" date="2011" name="Proc. Natl. Acad. Sci. U.S.A.">
        <title>Evolutionary erosion of yeast sex chromosomes by mating-type switching accidents.</title>
        <authorList>
            <person name="Gordon J.L."/>
            <person name="Armisen D."/>
            <person name="Proux-Wera E."/>
            <person name="Oheigeartaigh S.S."/>
            <person name="Byrne K.P."/>
            <person name="Wolfe K.H."/>
        </authorList>
    </citation>
    <scope>NUCLEOTIDE SEQUENCE [LARGE SCALE GENOMIC DNA]</scope>
    <source>
        <strain evidence="8">ATCC 34711 / CBS 6284 / DSM 70876 / NBRC 10599 / NRRL Y-10934 / UCD 77-7</strain>
    </source>
</reference>
<dbReference type="STRING" id="1071380.I2H717"/>
<proteinExistence type="predicted"/>
<feature type="compositionally biased region" description="Basic residues" evidence="6">
    <location>
        <begin position="1239"/>
        <end position="1252"/>
    </location>
</feature>
<dbReference type="InParanoid" id="I2H717"/>
<name>I2H717_HENB6</name>
<dbReference type="KEGG" id="tbl:TBLA_0G02290"/>